<dbReference type="PANTHER" id="PTHR30111:SF1">
    <property type="entry name" value="33 KDA CHAPERONIN"/>
    <property type="match status" value="1"/>
</dbReference>
<organism evidence="7 8">
    <name type="scientific">Anaeromonas frigoriresistens</name>
    <dbReference type="NCBI Taxonomy" id="2683708"/>
    <lineage>
        <taxon>Bacteria</taxon>
        <taxon>Bacillati</taxon>
        <taxon>Bacillota</taxon>
        <taxon>Tissierellia</taxon>
        <taxon>Tissierellales</taxon>
        <taxon>Thermohalobacteraceae</taxon>
        <taxon>Anaeromonas</taxon>
    </lineage>
</organism>
<dbReference type="GO" id="GO:0005737">
    <property type="term" value="C:cytoplasm"/>
    <property type="evidence" value="ECO:0007669"/>
    <property type="project" value="UniProtKB-SubCell"/>
</dbReference>
<dbReference type="Gene3D" id="3.55.30.10">
    <property type="entry name" value="Hsp33 domain"/>
    <property type="match status" value="1"/>
</dbReference>
<dbReference type="Proteomes" id="UP000724672">
    <property type="component" value="Unassembled WGS sequence"/>
</dbReference>
<dbReference type="RefSeq" id="WP_203367137.1">
    <property type="nucleotide sequence ID" value="NZ_WSFT01000044.1"/>
</dbReference>
<evidence type="ECO:0000313" key="8">
    <source>
        <dbReference type="Proteomes" id="UP000724672"/>
    </source>
</evidence>
<dbReference type="NCBIfam" id="NF001033">
    <property type="entry name" value="PRK00114.1"/>
    <property type="match status" value="1"/>
</dbReference>
<dbReference type="SUPFAM" id="SSF118352">
    <property type="entry name" value="HSP33 redox switch-like"/>
    <property type="match status" value="1"/>
</dbReference>
<feature type="disulfide bond" description="Redox-active" evidence="6">
    <location>
        <begin position="271"/>
        <end position="274"/>
    </location>
</feature>
<dbReference type="GO" id="GO:0042026">
    <property type="term" value="P:protein refolding"/>
    <property type="evidence" value="ECO:0007669"/>
    <property type="project" value="TreeGrafter"/>
</dbReference>
<keyword evidence="4 6" id="KW-0143">Chaperone</keyword>
<keyword evidence="2 6" id="KW-0862">Zinc</keyword>
<protein>
    <recommendedName>
        <fullName evidence="6">33 kDa chaperonin</fullName>
    </recommendedName>
    <alternativeName>
        <fullName evidence="6">Heat shock protein 33 homolog</fullName>
        <shortName evidence="6">HSP33</shortName>
    </alternativeName>
</protein>
<comment type="function">
    <text evidence="6">Redox regulated molecular chaperone. Protects both thermally unfolding and oxidatively damaged proteins from irreversible aggregation. Plays an important role in the bacterial defense system toward oxidative stress.</text>
</comment>
<evidence type="ECO:0000256" key="4">
    <source>
        <dbReference type="ARBA" id="ARBA00023186"/>
    </source>
</evidence>
<feature type="disulfide bond" description="Redox-active" evidence="6">
    <location>
        <begin position="238"/>
        <end position="240"/>
    </location>
</feature>
<accession>A0A942Z7Y4</accession>
<name>A0A942Z7Y4_9FIRM</name>
<keyword evidence="5 6" id="KW-0676">Redox-active center</keyword>
<sequence length="292" mass="32223">MRDYIIRAMDENKSFRVFIATSTHMVEEARKTHNTSPIATAALGRTITGAAMMGLMLKGDKDKITLQFKGDGPIKNILAVANNKGKVKGYVSNPNVDLPNRWDGKLNVGAAVGKKGKLIVIRDMGLKEPYVGQSNLVSGEIAEDLANYFTVSEQQPSAVALGVLVDKDTSVKASGGVIVQVLPNIEEEVLDKLEKNINILSFISSLIDEGSTPEDILNQVFGEFNMKITEKKEIEFICDCSRERMEEALISLGKKEITEIMEEDGEAELVCHFCNEKHKFDKDDLKNIIDSL</sequence>
<comment type="similarity">
    <text evidence="6">Belongs to the HSP33 family.</text>
</comment>
<dbReference type="Pfam" id="PF01430">
    <property type="entry name" value="HSP33"/>
    <property type="match status" value="1"/>
</dbReference>
<dbReference type="GO" id="GO:0051082">
    <property type="term" value="F:unfolded protein binding"/>
    <property type="evidence" value="ECO:0007669"/>
    <property type="project" value="UniProtKB-UniRule"/>
</dbReference>
<dbReference type="SUPFAM" id="SSF64397">
    <property type="entry name" value="Hsp33 domain"/>
    <property type="match status" value="1"/>
</dbReference>
<dbReference type="InterPro" id="IPR000397">
    <property type="entry name" value="Heat_shock_Hsp33"/>
</dbReference>
<dbReference type="EMBL" id="WSFT01000044">
    <property type="protein sequence ID" value="MBS4539212.1"/>
    <property type="molecule type" value="Genomic_DNA"/>
</dbReference>
<comment type="caution">
    <text evidence="7">The sequence shown here is derived from an EMBL/GenBank/DDBJ whole genome shotgun (WGS) entry which is preliminary data.</text>
</comment>
<dbReference type="Gene3D" id="3.90.1280.10">
    <property type="entry name" value="HSP33 redox switch-like"/>
    <property type="match status" value="1"/>
</dbReference>
<evidence type="ECO:0000256" key="2">
    <source>
        <dbReference type="ARBA" id="ARBA00022833"/>
    </source>
</evidence>
<evidence type="ECO:0000256" key="6">
    <source>
        <dbReference type="HAMAP-Rule" id="MF_00117"/>
    </source>
</evidence>
<comment type="subcellular location">
    <subcellularLocation>
        <location evidence="6">Cytoplasm</location>
    </subcellularLocation>
</comment>
<dbReference type="CDD" id="cd00498">
    <property type="entry name" value="Hsp33"/>
    <property type="match status" value="1"/>
</dbReference>
<dbReference type="AlphaFoldDB" id="A0A942Z7Y4"/>
<evidence type="ECO:0000256" key="3">
    <source>
        <dbReference type="ARBA" id="ARBA00023157"/>
    </source>
</evidence>
<gene>
    <name evidence="6 7" type="primary">hslO</name>
    <name evidence="7" type="ORF">GOQ27_12120</name>
</gene>
<reference evidence="7" key="1">
    <citation type="submission" date="2019-12" db="EMBL/GenBank/DDBJ databases">
        <title>Clostridiaceae gen. nov. sp. nov., isolated from sediment in Xinjiang, China.</title>
        <authorList>
            <person name="Zhang R."/>
        </authorList>
    </citation>
    <scope>NUCLEOTIDE SEQUENCE</scope>
    <source>
        <strain evidence="7">D2Q-11</strain>
    </source>
</reference>
<dbReference type="GO" id="GO:0044183">
    <property type="term" value="F:protein folding chaperone"/>
    <property type="evidence" value="ECO:0007669"/>
    <property type="project" value="TreeGrafter"/>
</dbReference>
<keyword evidence="8" id="KW-1185">Reference proteome</keyword>
<keyword evidence="3 6" id="KW-1015">Disulfide bond</keyword>
<comment type="PTM">
    <text evidence="6">Under oxidizing conditions two disulfide bonds are formed involving the reactive cysteines. Under reducing conditions zinc is bound to the reactive cysteines and the protein is inactive.</text>
</comment>
<dbReference type="InterPro" id="IPR016154">
    <property type="entry name" value="Heat_shock_Hsp33_C"/>
</dbReference>
<dbReference type="PANTHER" id="PTHR30111">
    <property type="entry name" value="33 KDA CHAPERONIN"/>
    <property type="match status" value="1"/>
</dbReference>
<dbReference type="InterPro" id="IPR016153">
    <property type="entry name" value="Heat_shock_Hsp33_N"/>
</dbReference>
<evidence type="ECO:0000256" key="5">
    <source>
        <dbReference type="ARBA" id="ARBA00023284"/>
    </source>
</evidence>
<keyword evidence="1 6" id="KW-0963">Cytoplasm</keyword>
<evidence type="ECO:0000256" key="1">
    <source>
        <dbReference type="ARBA" id="ARBA00022490"/>
    </source>
</evidence>
<evidence type="ECO:0000313" key="7">
    <source>
        <dbReference type="EMBL" id="MBS4539212.1"/>
    </source>
</evidence>
<proteinExistence type="inferred from homology"/>
<dbReference type="HAMAP" id="MF_00117">
    <property type="entry name" value="HslO"/>
    <property type="match status" value="1"/>
</dbReference>
<dbReference type="PIRSF" id="PIRSF005261">
    <property type="entry name" value="Heat_shock_Hsp33"/>
    <property type="match status" value="1"/>
</dbReference>